<reference evidence="1 2" key="1">
    <citation type="submission" date="2020-02" db="EMBL/GenBank/DDBJ databases">
        <title>Genome sequences of Thiorhodococcus mannitoliphagus and Thiorhodococcus minor, purple sulfur photosynthetic bacteria in the gammaproteobacterial family, Chromatiaceae.</title>
        <authorList>
            <person name="Aviles F.A."/>
            <person name="Meyer T.E."/>
            <person name="Kyndt J.A."/>
        </authorList>
    </citation>
    <scope>NUCLEOTIDE SEQUENCE [LARGE SCALE GENOMIC DNA]</scope>
    <source>
        <strain evidence="1 2">DSM 11518</strain>
    </source>
</reference>
<gene>
    <name evidence="1" type="ORF">G3446_18565</name>
</gene>
<dbReference type="EMBL" id="JAAIJQ010000065">
    <property type="protein sequence ID" value="NEV63865.1"/>
    <property type="molecule type" value="Genomic_DNA"/>
</dbReference>
<name>A0A6M0K6B5_9GAMM</name>
<dbReference type="Proteomes" id="UP000483379">
    <property type="component" value="Unassembled WGS sequence"/>
</dbReference>
<organism evidence="1 2">
    <name type="scientific">Thiorhodococcus minor</name>
    <dbReference type="NCBI Taxonomy" id="57489"/>
    <lineage>
        <taxon>Bacteria</taxon>
        <taxon>Pseudomonadati</taxon>
        <taxon>Pseudomonadota</taxon>
        <taxon>Gammaproteobacteria</taxon>
        <taxon>Chromatiales</taxon>
        <taxon>Chromatiaceae</taxon>
        <taxon>Thiorhodococcus</taxon>
    </lineage>
</organism>
<evidence type="ECO:0000313" key="1">
    <source>
        <dbReference type="EMBL" id="NEV63865.1"/>
    </source>
</evidence>
<proteinExistence type="predicted"/>
<dbReference type="AlphaFoldDB" id="A0A6M0K6B5"/>
<sequence length="129" mass="14049">MQVDRKRPGLGPVALSAAKARAGNSCPAARVAHGGSLRDHGAPRHHDVLRGHVGGPMKDNGRVDSSQTAIRRRIDRDQDHLSQYFKRKFRHPDSPFALSRAERAEGCVASATAKQTEPLETLAARQGIR</sequence>
<keyword evidence="2" id="KW-1185">Reference proteome</keyword>
<comment type="caution">
    <text evidence="1">The sequence shown here is derived from an EMBL/GenBank/DDBJ whole genome shotgun (WGS) entry which is preliminary data.</text>
</comment>
<dbReference type="RefSeq" id="WP_164454328.1">
    <property type="nucleotide sequence ID" value="NZ_JAAIJQ010000065.1"/>
</dbReference>
<protein>
    <submittedName>
        <fullName evidence="1">Uncharacterized protein</fullName>
    </submittedName>
</protein>
<evidence type="ECO:0000313" key="2">
    <source>
        <dbReference type="Proteomes" id="UP000483379"/>
    </source>
</evidence>
<accession>A0A6M0K6B5</accession>